<dbReference type="EMBL" id="PDND01000001">
    <property type="protein sequence ID" value="PGH37026.1"/>
    <property type="molecule type" value="Genomic_DNA"/>
</dbReference>
<evidence type="ECO:0000313" key="2">
    <source>
        <dbReference type="Proteomes" id="UP000226031"/>
    </source>
</evidence>
<reference evidence="1 2" key="1">
    <citation type="submission" date="2017-10" db="EMBL/GenBank/DDBJ databases">
        <title>Comparative genomics in systemic dimorphic fungi from Ajellomycetaceae.</title>
        <authorList>
            <person name="Munoz J.F."/>
            <person name="Mcewen J.G."/>
            <person name="Clay O.K."/>
            <person name="Cuomo C.A."/>
        </authorList>
    </citation>
    <scope>NUCLEOTIDE SEQUENCE [LARGE SCALE GENOMIC DNA]</scope>
    <source>
        <strain evidence="1 2">UAMH4076</strain>
    </source>
</reference>
<organism evidence="1 2">
    <name type="scientific">[Emmonsia] crescens</name>
    <dbReference type="NCBI Taxonomy" id="73230"/>
    <lineage>
        <taxon>Eukaryota</taxon>
        <taxon>Fungi</taxon>
        <taxon>Dikarya</taxon>
        <taxon>Ascomycota</taxon>
        <taxon>Pezizomycotina</taxon>
        <taxon>Eurotiomycetes</taxon>
        <taxon>Eurotiomycetidae</taxon>
        <taxon>Onygenales</taxon>
        <taxon>Ajellomycetaceae</taxon>
        <taxon>Emergomyces</taxon>
    </lineage>
</organism>
<dbReference type="Proteomes" id="UP000226031">
    <property type="component" value="Unassembled WGS sequence"/>
</dbReference>
<dbReference type="AlphaFoldDB" id="A0A2B7ZSL2"/>
<accession>A0A2B7ZSL2</accession>
<evidence type="ECO:0000313" key="1">
    <source>
        <dbReference type="EMBL" id="PGH37026.1"/>
    </source>
</evidence>
<gene>
    <name evidence="1" type="ORF">GX50_00009</name>
</gene>
<sequence length="169" mass="18363">MEQEFLPAARHDVAGPGWFQSPAVLQHWKPLIEAMPLVQPESDYGTSRLAAWRVTAALDFPTILPRSPGGVYQKLSIETIDGTTSALRSEDNLAHFGLVQQASGPSAGLCSVFHSDFDKPCTPSNRVFPKVLGFLGVSPVPRTLPPSKQLRLDAPYLRDEVTQQGATPT</sequence>
<keyword evidence="2" id="KW-1185">Reference proteome</keyword>
<comment type="caution">
    <text evidence="1">The sequence shown here is derived from an EMBL/GenBank/DDBJ whole genome shotgun (WGS) entry which is preliminary data.</text>
</comment>
<name>A0A2B7ZSL2_9EURO</name>
<protein>
    <submittedName>
        <fullName evidence="1">Uncharacterized protein</fullName>
    </submittedName>
</protein>
<proteinExistence type="predicted"/>